<protein>
    <submittedName>
        <fullName evidence="1">DUF2785 domain-containing protein</fullName>
    </submittedName>
</protein>
<gene>
    <name evidence="1" type="ORF">ACFQ3F_16950</name>
</gene>
<evidence type="ECO:0000313" key="1">
    <source>
        <dbReference type="EMBL" id="MFD1249491.1"/>
    </source>
</evidence>
<name>A0ABW3W333_9ACTN</name>
<dbReference type="RefSeq" id="WP_367919833.1">
    <property type="nucleotide sequence ID" value="NZ_BAABAC010000024.1"/>
</dbReference>
<dbReference type="Proteomes" id="UP001597229">
    <property type="component" value="Unassembled WGS sequence"/>
</dbReference>
<organism evidence="1 2">
    <name type="scientific">Nocardioides ginsengisoli</name>
    <dbReference type="NCBI Taxonomy" id="363868"/>
    <lineage>
        <taxon>Bacteria</taxon>
        <taxon>Bacillati</taxon>
        <taxon>Actinomycetota</taxon>
        <taxon>Actinomycetes</taxon>
        <taxon>Propionibacteriales</taxon>
        <taxon>Nocardioidaceae</taxon>
        <taxon>Nocardioides</taxon>
    </lineage>
</organism>
<evidence type="ECO:0000313" key="2">
    <source>
        <dbReference type="Proteomes" id="UP001597229"/>
    </source>
</evidence>
<dbReference type="EMBL" id="JBHTLX010000021">
    <property type="protein sequence ID" value="MFD1249491.1"/>
    <property type="molecule type" value="Genomic_DNA"/>
</dbReference>
<keyword evidence="2" id="KW-1185">Reference proteome</keyword>
<accession>A0ABW3W333</accession>
<dbReference type="Pfam" id="PF10978">
    <property type="entry name" value="DUF2785"/>
    <property type="match status" value="1"/>
</dbReference>
<reference evidence="2" key="1">
    <citation type="journal article" date="2019" name="Int. J. Syst. Evol. Microbiol.">
        <title>The Global Catalogue of Microorganisms (GCM) 10K type strain sequencing project: providing services to taxonomists for standard genome sequencing and annotation.</title>
        <authorList>
            <consortium name="The Broad Institute Genomics Platform"/>
            <consortium name="The Broad Institute Genome Sequencing Center for Infectious Disease"/>
            <person name="Wu L."/>
            <person name="Ma J."/>
        </authorList>
    </citation>
    <scope>NUCLEOTIDE SEQUENCE [LARGE SCALE GENOMIC DNA]</scope>
    <source>
        <strain evidence="2">CCUG 52478</strain>
    </source>
</reference>
<proteinExistence type="predicted"/>
<dbReference type="InterPro" id="IPR021247">
    <property type="entry name" value="DUF2785"/>
</dbReference>
<sequence length="285" mass="31605">MVTVDWARLQQALRDGETRPPAGHQLSDLTAQLTQMLGDTDPQVRDGLAYSFLATWIEGGVYDDLLAGLGDGMCAGLDAGLGDRESDSVFRRSFSVLLLAECIERDSRIRRLPPSRVLEWGDRIATWYVRERDLRGFVPGKGWAHAAAYGADAIAALARSRHFGMTELTVLLDVIADRVLSPDTPPLNHGEPDRIAHAVMEILRRDRVPLSVLEPWIVRLERGARAKPAPGRDPYRATGNAQAVLRALYLQLTISPRHPAVRPDLLLALVASLRRVHPYFLDDRG</sequence>
<comment type="caution">
    <text evidence="1">The sequence shown here is derived from an EMBL/GenBank/DDBJ whole genome shotgun (WGS) entry which is preliminary data.</text>
</comment>